<feature type="transmembrane region" description="Helical" evidence="6">
    <location>
        <begin position="151"/>
        <end position="169"/>
    </location>
</feature>
<dbReference type="OrthoDB" id="9766267at2"/>
<feature type="transmembrane region" description="Helical" evidence="6">
    <location>
        <begin position="127"/>
        <end position="145"/>
    </location>
</feature>
<protein>
    <submittedName>
        <fullName evidence="7">Sodium-dependent dicarboxylate transporter SdcS</fullName>
    </submittedName>
</protein>
<feature type="transmembrane region" description="Helical" evidence="6">
    <location>
        <begin position="499"/>
        <end position="523"/>
    </location>
</feature>
<feature type="transmembrane region" description="Helical" evidence="6">
    <location>
        <begin position="232"/>
        <end position="255"/>
    </location>
</feature>
<feature type="transmembrane region" description="Helical" evidence="6">
    <location>
        <begin position="335"/>
        <end position="353"/>
    </location>
</feature>
<accession>A0A5C6BPY3</accession>
<dbReference type="Pfam" id="PF00939">
    <property type="entry name" value="Na_sulph_symp"/>
    <property type="match status" value="1"/>
</dbReference>
<evidence type="ECO:0000256" key="3">
    <source>
        <dbReference type="ARBA" id="ARBA00022692"/>
    </source>
</evidence>
<feature type="transmembrane region" description="Helical" evidence="6">
    <location>
        <begin position="440"/>
        <end position="459"/>
    </location>
</feature>
<comment type="subcellular location">
    <subcellularLocation>
        <location evidence="1">Membrane</location>
        <topology evidence="1">Multi-pass membrane protein</topology>
    </subcellularLocation>
</comment>
<dbReference type="GO" id="GO:0015141">
    <property type="term" value="F:succinate transmembrane transporter activity"/>
    <property type="evidence" value="ECO:0007669"/>
    <property type="project" value="UniProtKB-ARBA"/>
</dbReference>
<dbReference type="PANTHER" id="PTHR10283:SF82">
    <property type="entry name" value="SOLUTE CARRIER FAMILY 13 MEMBER 2"/>
    <property type="match status" value="1"/>
</dbReference>
<evidence type="ECO:0000313" key="8">
    <source>
        <dbReference type="Proteomes" id="UP000320735"/>
    </source>
</evidence>
<keyword evidence="8" id="KW-1185">Reference proteome</keyword>
<keyword evidence="4 6" id="KW-1133">Transmembrane helix</keyword>
<gene>
    <name evidence="7" type="primary">sdcS</name>
    <name evidence="7" type="ORF">CA54_29270</name>
</gene>
<feature type="transmembrane region" description="Helical" evidence="6">
    <location>
        <begin position="88"/>
        <end position="106"/>
    </location>
</feature>
<keyword evidence="2" id="KW-0813">Transport</keyword>
<feature type="transmembrane region" description="Helical" evidence="6">
    <location>
        <begin position="374"/>
        <end position="392"/>
    </location>
</feature>
<comment type="caution">
    <text evidence="7">The sequence shown here is derived from an EMBL/GenBank/DDBJ whole genome shotgun (WGS) entry which is preliminary data.</text>
</comment>
<dbReference type="InterPro" id="IPR031312">
    <property type="entry name" value="Na/sul_symport_CS"/>
</dbReference>
<name>A0A5C6BPY3_9PLAN</name>
<dbReference type="AlphaFoldDB" id="A0A5C6BPY3"/>
<feature type="transmembrane region" description="Helical" evidence="6">
    <location>
        <begin position="412"/>
        <end position="428"/>
    </location>
</feature>
<reference evidence="7 8" key="1">
    <citation type="submission" date="2019-02" db="EMBL/GenBank/DDBJ databases">
        <title>Deep-cultivation of Planctomycetes and their phenomic and genomic characterization uncovers novel biology.</title>
        <authorList>
            <person name="Wiegand S."/>
            <person name="Jogler M."/>
            <person name="Boedeker C."/>
            <person name="Pinto D."/>
            <person name="Vollmers J."/>
            <person name="Rivas-Marin E."/>
            <person name="Kohn T."/>
            <person name="Peeters S.H."/>
            <person name="Heuer A."/>
            <person name="Rast P."/>
            <person name="Oberbeckmann S."/>
            <person name="Bunk B."/>
            <person name="Jeske O."/>
            <person name="Meyerdierks A."/>
            <person name="Storesund J.E."/>
            <person name="Kallscheuer N."/>
            <person name="Luecker S."/>
            <person name="Lage O.M."/>
            <person name="Pohl T."/>
            <person name="Merkel B.J."/>
            <person name="Hornburger P."/>
            <person name="Mueller R.-W."/>
            <person name="Bruemmer F."/>
            <person name="Labrenz M."/>
            <person name="Spormann A.M."/>
            <person name="Op Den Camp H."/>
            <person name="Overmann J."/>
            <person name="Amann R."/>
            <person name="Jetten M.S.M."/>
            <person name="Mascher T."/>
            <person name="Medema M.H."/>
            <person name="Devos D.P."/>
            <person name="Kaster A.-K."/>
            <person name="Ovreas L."/>
            <person name="Rohde M."/>
            <person name="Galperin M.Y."/>
            <person name="Jogler C."/>
        </authorList>
    </citation>
    <scope>NUCLEOTIDE SEQUENCE [LARGE SCALE GENOMIC DNA]</scope>
    <source>
        <strain evidence="7 8">CA54</strain>
    </source>
</reference>
<feature type="transmembrane region" description="Helical" evidence="6">
    <location>
        <begin position="44"/>
        <end position="68"/>
    </location>
</feature>
<keyword evidence="3 6" id="KW-0812">Transmembrane</keyword>
<evidence type="ECO:0000313" key="7">
    <source>
        <dbReference type="EMBL" id="TWU14085.1"/>
    </source>
</evidence>
<feature type="transmembrane region" description="Helical" evidence="6">
    <location>
        <begin position="465"/>
        <end position="487"/>
    </location>
</feature>
<dbReference type="InterPro" id="IPR001898">
    <property type="entry name" value="SLC13A/DASS"/>
</dbReference>
<evidence type="ECO:0000256" key="2">
    <source>
        <dbReference type="ARBA" id="ARBA00022448"/>
    </source>
</evidence>
<keyword evidence="5 6" id="KW-0472">Membrane</keyword>
<dbReference type="RefSeq" id="WP_146371319.1">
    <property type="nucleotide sequence ID" value="NZ_SJPP01000001.1"/>
</dbReference>
<feature type="transmembrane region" description="Helical" evidence="6">
    <location>
        <begin position="276"/>
        <end position="299"/>
    </location>
</feature>
<dbReference type="CDD" id="cd01115">
    <property type="entry name" value="SLC13_permease"/>
    <property type="match status" value="1"/>
</dbReference>
<dbReference type="Proteomes" id="UP000320735">
    <property type="component" value="Unassembled WGS sequence"/>
</dbReference>
<feature type="transmembrane region" description="Helical" evidence="6">
    <location>
        <begin position="181"/>
        <end position="200"/>
    </location>
</feature>
<dbReference type="GO" id="GO:0005886">
    <property type="term" value="C:plasma membrane"/>
    <property type="evidence" value="ECO:0007669"/>
    <property type="project" value="TreeGrafter"/>
</dbReference>
<dbReference type="PANTHER" id="PTHR10283">
    <property type="entry name" value="SOLUTE CARRIER FAMILY 13 MEMBER"/>
    <property type="match status" value="1"/>
</dbReference>
<evidence type="ECO:0000256" key="5">
    <source>
        <dbReference type="ARBA" id="ARBA00023136"/>
    </source>
</evidence>
<evidence type="ECO:0000256" key="1">
    <source>
        <dbReference type="ARBA" id="ARBA00004141"/>
    </source>
</evidence>
<dbReference type="PROSITE" id="PS01271">
    <property type="entry name" value="NA_SULFATE"/>
    <property type="match status" value="1"/>
</dbReference>
<feature type="transmembrane region" description="Helical" evidence="6">
    <location>
        <begin position="12"/>
        <end position="32"/>
    </location>
</feature>
<sequence length="533" mass="58161">MSSNAYEAMPTPVGRTGLVCGPLLFLGVLFSPLPEGMSVEAHRLVAVVLWMVMWWVTQAVPIAATSLLPLALFPLLGIQPAKEVPTAYMNQSIVLAMGGFMIALGIERWGLHRRIAYHIVRLLGTGPRRIVLGFMCATAILSMWISNTASTLLMLPIALAILTSLEEVLSAKQESGERPDLSRLSLALLLGIAYAASMGGSTTLVGTPTNIAFLGVWDQHFAEGPEITAGQWMMAFVPLGMLLIFCAWVLLTLRMPPQPQLAALGRGFFRDRIRELGPPTVGELLMFGVFVMTACLWVLRGKFQFQDHVFFEGWATWLENWLTNHEIGGSFTHRFLHDSSTVMAMVVLMFCLPGGRDDQGKLRFLMDWETASRLPWGLLLLFGGGFAIAAGFENSELSVYFGTLFTEYAAGSHPLVMVLGICLLLTFLTEFTSNVATTQIFLPILGAAAVSLGIDPRLFMLPATVSTSCAFMLPIATPPNAIVFGSGRIRVLDMVRYGILLNLLGVMLITAVTYLLVIPIFGIDSQVLPSWAK</sequence>
<evidence type="ECO:0000256" key="6">
    <source>
        <dbReference type="SAM" id="Phobius"/>
    </source>
</evidence>
<organism evidence="7 8">
    <name type="scientific">Symmachiella macrocystis</name>
    <dbReference type="NCBI Taxonomy" id="2527985"/>
    <lineage>
        <taxon>Bacteria</taxon>
        <taxon>Pseudomonadati</taxon>
        <taxon>Planctomycetota</taxon>
        <taxon>Planctomycetia</taxon>
        <taxon>Planctomycetales</taxon>
        <taxon>Planctomycetaceae</taxon>
        <taxon>Symmachiella</taxon>
    </lineage>
</organism>
<evidence type="ECO:0000256" key="4">
    <source>
        <dbReference type="ARBA" id="ARBA00022989"/>
    </source>
</evidence>
<dbReference type="EMBL" id="SJPP01000001">
    <property type="protein sequence ID" value="TWU14085.1"/>
    <property type="molecule type" value="Genomic_DNA"/>
</dbReference>
<proteinExistence type="predicted"/>